<dbReference type="PROSITE" id="PS50895">
    <property type="entry name" value="SURF1"/>
    <property type="match status" value="1"/>
</dbReference>
<name>A0ABS1DSR7_RUBGE</name>
<keyword evidence="8" id="KW-1185">Reference proteome</keyword>
<reference evidence="7" key="1">
    <citation type="submission" date="2017-08" db="EMBL/GenBank/DDBJ databases">
        <authorList>
            <person name="Imhoff J.F."/>
            <person name="Rahn T."/>
            <person name="Kuenzel S."/>
            <person name="Neulinger S.C."/>
        </authorList>
    </citation>
    <scope>NUCLEOTIDE SEQUENCE</scope>
    <source>
        <strain evidence="7">IM 151</strain>
    </source>
</reference>
<evidence type="ECO:0000256" key="1">
    <source>
        <dbReference type="ARBA" id="ARBA00004370"/>
    </source>
</evidence>
<dbReference type="Pfam" id="PF02104">
    <property type="entry name" value="SURF1"/>
    <property type="match status" value="1"/>
</dbReference>
<dbReference type="PANTHER" id="PTHR23427">
    <property type="entry name" value="SURFEIT LOCUS PROTEIN"/>
    <property type="match status" value="1"/>
</dbReference>
<evidence type="ECO:0000313" key="7">
    <source>
        <dbReference type="EMBL" id="MBK1712220.1"/>
    </source>
</evidence>
<evidence type="ECO:0000256" key="2">
    <source>
        <dbReference type="ARBA" id="ARBA00007165"/>
    </source>
</evidence>
<dbReference type="PANTHER" id="PTHR23427:SF2">
    <property type="entry name" value="SURFEIT LOCUS PROTEIN 1"/>
    <property type="match status" value="1"/>
</dbReference>
<feature type="transmembrane region" description="Helical" evidence="6">
    <location>
        <begin position="213"/>
        <end position="231"/>
    </location>
</feature>
<proteinExistence type="inferred from homology"/>
<keyword evidence="5 6" id="KW-0472">Membrane</keyword>
<comment type="similarity">
    <text evidence="2 6">Belongs to the SURF1 family.</text>
</comment>
<gene>
    <name evidence="7" type="ORF">CKO43_05445</name>
</gene>
<protein>
    <recommendedName>
        <fullName evidence="6">SURF1-like protein</fullName>
    </recommendedName>
</protein>
<comment type="caution">
    <text evidence="6">Lacks conserved residue(s) required for the propagation of feature annotation.</text>
</comment>
<dbReference type="CDD" id="cd06662">
    <property type="entry name" value="SURF1"/>
    <property type="match status" value="1"/>
</dbReference>
<dbReference type="InterPro" id="IPR002994">
    <property type="entry name" value="Surf1/Shy1"/>
</dbReference>
<comment type="subcellular location">
    <subcellularLocation>
        <location evidence="6">Cell membrane</location>
        <topology evidence="6">Multi-pass membrane protein</topology>
    </subcellularLocation>
    <subcellularLocation>
        <location evidence="1">Membrane</location>
    </subcellularLocation>
</comment>
<accession>A0ABS1DSR7</accession>
<organism evidence="7 8">
    <name type="scientific">Rubrivivax gelatinosus</name>
    <name type="common">Rhodocyclus gelatinosus</name>
    <name type="synonym">Rhodopseudomonas gelatinosa</name>
    <dbReference type="NCBI Taxonomy" id="28068"/>
    <lineage>
        <taxon>Bacteria</taxon>
        <taxon>Pseudomonadati</taxon>
        <taxon>Pseudomonadota</taxon>
        <taxon>Betaproteobacteria</taxon>
        <taxon>Burkholderiales</taxon>
        <taxon>Sphaerotilaceae</taxon>
        <taxon>Rubrivivax</taxon>
    </lineage>
</organism>
<evidence type="ECO:0000313" key="8">
    <source>
        <dbReference type="Proteomes" id="UP001041814"/>
    </source>
</evidence>
<sequence length="240" mass="26323">MTRHHEWLLLAATFLVVALCTRLGVWQLDRAAAKEALHAALASRGALPPLPAGQLATTDQAATAQHYRATVLAGRWLGGHTVYLDNRQVDGRPGFFVFTPLLLADGSAVAVQRGWLPRDFVERTRVQAPPLAAGEVQIAGRVAPPPSRLFAFGADPAGSRIRQNLDLAAWSAEIGRPLRPLSLLQQDGAQTPADGLRRTLPQIETDVSRHHGYAAQWFAFAALAALLYVWFRVVRPRRRR</sequence>
<dbReference type="InterPro" id="IPR045214">
    <property type="entry name" value="Surf1/Surf4"/>
</dbReference>
<dbReference type="Proteomes" id="UP001041814">
    <property type="component" value="Unassembled WGS sequence"/>
</dbReference>
<reference evidence="7" key="2">
    <citation type="journal article" date="2020" name="Microorganisms">
        <title>Osmotic Adaptation and Compatible Solute Biosynthesis of Phototrophic Bacteria as Revealed from Genome Analyses.</title>
        <authorList>
            <person name="Imhoff J.F."/>
            <person name="Rahn T."/>
            <person name="Kunzel S."/>
            <person name="Keller A."/>
            <person name="Neulinger S.C."/>
        </authorList>
    </citation>
    <scope>NUCLEOTIDE SEQUENCE</scope>
    <source>
        <strain evidence="7">IM 151</strain>
    </source>
</reference>
<keyword evidence="4 6" id="KW-1133">Transmembrane helix</keyword>
<evidence type="ECO:0000256" key="5">
    <source>
        <dbReference type="ARBA" id="ARBA00023136"/>
    </source>
</evidence>
<evidence type="ECO:0000256" key="4">
    <source>
        <dbReference type="ARBA" id="ARBA00022989"/>
    </source>
</evidence>
<dbReference type="RefSeq" id="WP_200378084.1">
    <property type="nucleotide sequence ID" value="NZ_NRRU01000014.1"/>
</dbReference>
<dbReference type="EMBL" id="NRRU01000014">
    <property type="protein sequence ID" value="MBK1712220.1"/>
    <property type="molecule type" value="Genomic_DNA"/>
</dbReference>
<comment type="caution">
    <text evidence="7">The sequence shown here is derived from an EMBL/GenBank/DDBJ whole genome shotgun (WGS) entry which is preliminary data.</text>
</comment>
<keyword evidence="3 6" id="KW-0812">Transmembrane</keyword>
<evidence type="ECO:0000256" key="3">
    <source>
        <dbReference type="ARBA" id="ARBA00022692"/>
    </source>
</evidence>
<keyword evidence="6" id="KW-1003">Cell membrane</keyword>
<evidence type="ECO:0000256" key="6">
    <source>
        <dbReference type="RuleBase" id="RU363076"/>
    </source>
</evidence>